<accession>A0A5B1BHI9</accession>
<dbReference type="EMBL" id="VTZN01000221">
    <property type="protein sequence ID" value="KAA1246509.1"/>
    <property type="molecule type" value="Genomic_DNA"/>
</dbReference>
<evidence type="ECO:0000313" key="3">
    <source>
        <dbReference type="Proteomes" id="UP000324701"/>
    </source>
</evidence>
<protein>
    <submittedName>
        <fullName evidence="2">Uncharacterized protein</fullName>
    </submittedName>
</protein>
<evidence type="ECO:0000256" key="1">
    <source>
        <dbReference type="SAM" id="MobiDB-lite"/>
    </source>
</evidence>
<reference evidence="2 3" key="1">
    <citation type="submission" date="2019-09" db="EMBL/GenBank/DDBJ databases">
        <title>Report of infection by Mycobacterium simiae a patient suffering from pulmonary tuberculosis.</title>
        <authorList>
            <person name="Mohanty P.S."/>
            <person name="Bansal A.K."/>
            <person name="Singh H."/>
            <person name="Sharma S."/>
            <person name="Patil S.A."/>
            <person name="Upadhaya P."/>
            <person name="Singh P.K."/>
            <person name="Kumar D."/>
            <person name="Kumar S."/>
            <person name="Singh R.K."/>
            <person name="Chaudhary B."/>
        </authorList>
    </citation>
    <scope>NUCLEOTIDE SEQUENCE [LARGE SCALE GENOMIC DNA]</scope>
    <source>
        <strain evidence="2 3">JAL-560-SIM</strain>
    </source>
</reference>
<proteinExistence type="predicted"/>
<sequence length="117" mass="12797">MGIGYRSEPTPVAQPVVRKPRARKRPKGAPTHVRSWPLRPNPAQCRDIPHMCTYGSADPPPPDRGRLDGGGEHRIARSQTRSGTRIHPPRHVGAKVCRLAHALTLPPPCRTADGART</sequence>
<organism evidence="2 3">
    <name type="scientific">Mycobacterium simiae</name>
    <name type="common">Mycobacterium habana</name>
    <dbReference type="NCBI Taxonomy" id="1784"/>
    <lineage>
        <taxon>Bacteria</taxon>
        <taxon>Bacillati</taxon>
        <taxon>Actinomycetota</taxon>
        <taxon>Actinomycetes</taxon>
        <taxon>Mycobacteriales</taxon>
        <taxon>Mycobacteriaceae</taxon>
        <taxon>Mycobacterium</taxon>
        <taxon>Mycobacterium simiae complex</taxon>
    </lineage>
</organism>
<comment type="caution">
    <text evidence="2">The sequence shown here is derived from an EMBL/GenBank/DDBJ whole genome shotgun (WGS) entry which is preliminary data.</text>
</comment>
<dbReference type="AlphaFoldDB" id="A0A5B1BHI9"/>
<gene>
    <name evidence="2" type="ORF">F0Q45_23245</name>
</gene>
<evidence type="ECO:0000313" key="2">
    <source>
        <dbReference type="EMBL" id="KAA1246509.1"/>
    </source>
</evidence>
<feature type="compositionally biased region" description="Basic residues" evidence="1">
    <location>
        <begin position="18"/>
        <end position="27"/>
    </location>
</feature>
<name>A0A5B1BHI9_MYCSI</name>
<feature type="region of interest" description="Disordered" evidence="1">
    <location>
        <begin position="1"/>
        <end position="90"/>
    </location>
</feature>
<keyword evidence="3" id="KW-1185">Reference proteome</keyword>
<dbReference type="Proteomes" id="UP000324701">
    <property type="component" value="Unassembled WGS sequence"/>
</dbReference>
<feature type="compositionally biased region" description="Basic and acidic residues" evidence="1">
    <location>
        <begin position="61"/>
        <end position="75"/>
    </location>
</feature>